<feature type="compositionally biased region" description="Polar residues" evidence="1">
    <location>
        <begin position="1"/>
        <end position="14"/>
    </location>
</feature>
<keyword evidence="2" id="KW-1133">Transmembrane helix</keyword>
<feature type="transmembrane region" description="Helical" evidence="2">
    <location>
        <begin position="126"/>
        <end position="143"/>
    </location>
</feature>
<feature type="region of interest" description="Disordered" evidence="1">
    <location>
        <begin position="50"/>
        <end position="110"/>
    </location>
</feature>
<feature type="compositionally biased region" description="Polar residues" evidence="1">
    <location>
        <begin position="187"/>
        <end position="201"/>
    </location>
</feature>
<dbReference type="RefSeq" id="XP_052121965.1">
    <property type="nucleotide sequence ID" value="XM_052266005.1"/>
</dbReference>
<feature type="compositionally biased region" description="Low complexity" evidence="1">
    <location>
        <begin position="52"/>
        <end position="73"/>
    </location>
</feature>
<sequence length="309" mass="32747">MRTAPSASCSSTVPSACAPCGVSGGARTSGPGGALNADAPKSVYSLPSVFKAGPRSARSPPPASRYKSSRAPAGSPPTAACPRSRAGAFPAASPSSSSSSLSSTPSSSPFPFKAARMRTMKLKERLVLGLSVSAVLFTLLLVVDLQMDLGMSGHHLVPSHARVRYRDQEVGAYNSFRRKFLQRSNNASREYNSGTQQSPLDHSSGGAAPTARVVHPAARHQYTVHGAHPQQHATQHEVVEFEALPTHEPHDDFSDLLDFMLNNNDLDRGGFVRLDSGDEAPHIRRKNGGALTDDSDNPTIADMLGTKPR</sequence>
<reference evidence="4 5" key="1">
    <citation type="submission" date="2025-04" db="UniProtKB">
        <authorList>
            <consortium name="RefSeq"/>
        </authorList>
    </citation>
    <scope>IDENTIFICATION</scope>
    <source>
        <tissue evidence="4 5">Whole organism</tissue>
    </source>
</reference>
<evidence type="ECO:0000313" key="5">
    <source>
        <dbReference type="RefSeq" id="XP_052121965.1"/>
    </source>
</evidence>
<organism evidence="3 4">
    <name type="scientific">Frankliniella occidentalis</name>
    <name type="common">Western flower thrips</name>
    <name type="synonym">Euthrips occidentalis</name>
    <dbReference type="NCBI Taxonomy" id="133901"/>
    <lineage>
        <taxon>Eukaryota</taxon>
        <taxon>Metazoa</taxon>
        <taxon>Ecdysozoa</taxon>
        <taxon>Arthropoda</taxon>
        <taxon>Hexapoda</taxon>
        <taxon>Insecta</taxon>
        <taxon>Pterygota</taxon>
        <taxon>Neoptera</taxon>
        <taxon>Paraneoptera</taxon>
        <taxon>Thysanoptera</taxon>
        <taxon>Terebrantia</taxon>
        <taxon>Thripoidea</taxon>
        <taxon>Thripidae</taxon>
        <taxon>Frankliniella</taxon>
    </lineage>
</organism>
<evidence type="ECO:0000256" key="2">
    <source>
        <dbReference type="SAM" id="Phobius"/>
    </source>
</evidence>
<dbReference type="Proteomes" id="UP000504606">
    <property type="component" value="Unplaced"/>
</dbReference>
<keyword evidence="2" id="KW-0812">Transmembrane</keyword>
<protein>
    <submittedName>
        <fullName evidence="4 5">Extracellular serine/threonine protein CG31145</fullName>
    </submittedName>
</protein>
<feature type="region of interest" description="Disordered" evidence="1">
    <location>
        <begin position="187"/>
        <end position="209"/>
    </location>
</feature>
<dbReference type="GeneID" id="113201958"/>
<dbReference type="RefSeq" id="XP_026271756.2">
    <property type="nucleotide sequence ID" value="XM_026415971.2"/>
</dbReference>
<feature type="compositionally biased region" description="Low complexity" evidence="1">
    <location>
        <begin position="82"/>
        <end position="110"/>
    </location>
</feature>
<evidence type="ECO:0000313" key="3">
    <source>
        <dbReference type="Proteomes" id="UP000504606"/>
    </source>
</evidence>
<accession>A0A6J1RYV6</accession>
<evidence type="ECO:0000256" key="1">
    <source>
        <dbReference type="SAM" id="MobiDB-lite"/>
    </source>
</evidence>
<gene>
    <name evidence="4 5 6" type="primary">LOC113201958</name>
</gene>
<feature type="region of interest" description="Disordered" evidence="1">
    <location>
        <begin position="1"/>
        <end position="38"/>
    </location>
</feature>
<feature type="region of interest" description="Disordered" evidence="1">
    <location>
        <begin position="279"/>
        <end position="309"/>
    </location>
</feature>
<dbReference type="RefSeq" id="XP_052121966.1">
    <property type="nucleotide sequence ID" value="XM_052266006.1"/>
</dbReference>
<keyword evidence="3" id="KW-1185">Reference proteome</keyword>
<keyword evidence="2" id="KW-0472">Membrane</keyword>
<evidence type="ECO:0000313" key="4">
    <source>
        <dbReference type="RefSeq" id="XP_026271756.2"/>
    </source>
</evidence>
<name>A0A6J1RYV6_FRAOC</name>
<evidence type="ECO:0000313" key="6">
    <source>
        <dbReference type="RefSeq" id="XP_052121966.1"/>
    </source>
</evidence>
<dbReference type="KEGG" id="foc:113201958"/>
<dbReference type="OrthoDB" id="8583677at2759"/>
<proteinExistence type="predicted"/>
<dbReference type="AlphaFoldDB" id="A0A6J1RYV6"/>